<keyword evidence="2" id="KW-1185">Reference proteome</keyword>
<sequence>MPHPRCRILVASSSALGASIQQQPVARSHNAPSCYICPQDTISPLNNIILRYHRHLPTCPFRPCPYAKVFATQIPRKQLSPSDQGARISSNDDIETSTGRLRGTAEEHRCTARGTAARSVSGRQTRTVC</sequence>
<accession>A0ACB8RCP9</accession>
<organism evidence="1 2">
    <name type="scientific">Auriscalpium vulgare</name>
    <dbReference type="NCBI Taxonomy" id="40419"/>
    <lineage>
        <taxon>Eukaryota</taxon>
        <taxon>Fungi</taxon>
        <taxon>Dikarya</taxon>
        <taxon>Basidiomycota</taxon>
        <taxon>Agaricomycotina</taxon>
        <taxon>Agaricomycetes</taxon>
        <taxon>Russulales</taxon>
        <taxon>Auriscalpiaceae</taxon>
        <taxon>Auriscalpium</taxon>
    </lineage>
</organism>
<protein>
    <submittedName>
        <fullName evidence="1">Uncharacterized protein</fullName>
    </submittedName>
</protein>
<dbReference type="EMBL" id="MU276122">
    <property type="protein sequence ID" value="KAI0041451.1"/>
    <property type="molecule type" value="Genomic_DNA"/>
</dbReference>
<evidence type="ECO:0000313" key="1">
    <source>
        <dbReference type="EMBL" id="KAI0041451.1"/>
    </source>
</evidence>
<reference evidence="1" key="2">
    <citation type="journal article" date="2022" name="New Phytol.">
        <title>Evolutionary transition to the ectomycorrhizal habit in the genomes of a hyperdiverse lineage of mushroom-forming fungi.</title>
        <authorList>
            <person name="Looney B."/>
            <person name="Miyauchi S."/>
            <person name="Morin E."/>
            <person name="Drula E."/>
            <person name="Courty P.E."/>
            <person name="Kohler A."/>
            <person name="Kuo A."/>
            <person name="LaButti K."/>
            <person name="Pangilinan J."/>
            <person name="Lipzen A."/>
            <person name="Riley R."/>
            <person name="Andreopoulos W."/>
            <person name="He G."/>
            <person name="Johnson J."/>
            <person name="Nolan M."/>
            <person name="Tritt A."/>
            <person name="Barry K.W."/>
            <person name="Grigoriev I.V."/>
            <person name="Nagy L.G."/>
            <person name="Hibbett D."/>
            <person name="Henrissat B."/>
            <person name="Matheny P.B."/>
            <person name="Labbe J."/>
            <person name="Martin F.M."/>
        </authorList>
    </citation>
    <scope>NUCLEOTIDE SEQUENCE</scope>
    <source>
        <strain evidence="1">FP105234-sp</strain>
    </source>
</reference>
<name>A0ACB8RCP9_9AGAM</name>
<proteinExistence type="predicted"/>
<dbReference type="Proteomes" id="UP000814033">
    <property type="component" value="Unassembled WGS sequence"/>
</dbReference>
<comment type="caution">
    <text evidence="1">The sequence shown here is derived from an EMBL/GenBank/DDBJ whole genome shotgun (WGS) entry which is preliminary data.</text>
</comment>
<gene>
    <name evidence="1" type="ORF">FA95DRAFT_694275</name>
</gene>
<evidence type="ECO:0000313" key="2">
    <source>
        <dbReference type="Proteomes" id="UP000814033"/>
    </source>
</evidence>
<reference evidence="1" key="1">
    <citation type="submission" date="2021-02" db="EMBL/GenBank/DDBJ databases">
        <authorList>
            <consortium name="DOE Joint Genome Institute"/>
            <person name="Ahrendt S."/>
            <person name="Looney B.P."/>
            <person name="Miyauchi S."/>
            <person name="Morin E."/>
            <person name="Drula E."/>
            <person name="Courty P.E."/>
            <person name="Chicoki N."/>
            <person name="Fauchery L."/>
            <person name="Kohler A."/>
            <person name="Kuo A."/>
            <person name="Labutti K."/>
            <person name="Pangilinan J."/>
            <person name="Lipzen A."/>
            <person name="Riley R."/>
            <person name="Andreopoulos W."/>
            <person name="He G."/>
            <person name="Johnson J."/>
            <person name="Barry K.W."/>
            <person name="Grigoriev I.V."/>
            <person name="Nagy L."/>
            <person name="Hibbett D."/>
            <person name="Henrissat B."/>
            <person name="Matheny P.B."/>
            <person name="Labbe J."/>
            <person name="Martin F."/>
        </authorList>
    </citation>
    <scope>NUCLEOTIDE SEQUENCE</scope>
    <source>
        <strain evidence="1">FP105234-sp</strain>
    </source>
</reference>